<evidence type="ECO:0000256" key="1">
    <source>
        <dbReference type="SAM" id="Phobius"/>
    </source>
</evidence>
<dbReference type="KEGG" id="maqe:RJ40_01865"/>
<organism evidence="2 3">
    <name type="scientific">Methanofollis aquaemaris</name>
    <dbReference type="NCBI Taxonomy" id="126734"/>
    <lineage>
        <taxon>Archaea</taxon>
        <taxon>Methanobacteriati</taxon>
        <taxon>Methanobacteriota</taxon>
        <taxon>Stenosarchaea group</taxon>
        <taxon>Methanomicrobia</taxon>
        <taxon>Methanomicrobiales</taxon>
        <taxon>Methanomicrobiaceae</taxon>
        <taxon>Methanofollis</taxon>
    </lineage>
</organism>
<evidence type="ECO:0000313" key="3">
    <source>
        <dbReference type="Proteomes" id="UP001042704"/>
    </source>
</evidence>
<dbReference type="EMBL" id="CP036172">
    <property type="protein sequence ID" value="QSZ66333.1"/>
    <property type="molecule type" value="Genomic_DNA"/>
</dbReference>
<feature type="transmembrane region" description="Helical" evidence="1">
    <location>
        <begin position="6"/>
        <end position="24"/>
    </location>
</feature>
<sequence length="109" mass="11413">METIYQVLALAVLASSMVTGFIIFRMLGMKLALHFGALMLALVATLAALATGIPALAMAAAALQVLATVTAFTQVWTPFRYSFQTSPGFAPHLAMVTMLPVLAAASVLL</sequence>
<feature type="transmembrane region" description="Helical" evidence="1">
    <location>
        <begin position="31"/>
        <end position="50"/>
    </location>
</feature>
<evidence type="ECO:0000313" key="2">
    <source>
        <dbReference type="EMBL" id="QSZ66333.1"/>
    </source>
</evidence>
<dbReference type="AlphaFoldDB" id="A0A8A3S342"/>
<keyword evidence="1" id="KW-0812">Transmembrane</keyword>
<keyword evidence="1" id="KW-1133">Transmembrane helix</keyword>
<dbReference type="Proteomes" id="UP001042704">
    <property type="component" value="Chromosome"/>
</dbReference>
<dbReference type="InterPro" id="IPR035350">
    <property type="entry name" value="DUF5400"/>
</dbReference>
<reference evidence="2" key="1">
    <citation type="journal article" date="2001" name="Int. J. Syst. Evol. Microbiol.">
        <title>Methanofollis aquaemaris sp. nov., a methanogen isolated from an aquaculture fish pond.</title>
        <authorList>
            <person name="Lai M.C."/>
            <person name="Chen S.C."/>
        </authorList>
    </citation>
    <scope>NUCLEOTIDE SEQUENCE</scope>
    <source>
        <strain evidence="2">N2F9704</strain>
    </source>
</reference>
<name>A0A8A3S342_9EURY</name>
<keyword evidence="3" id="KW-1185">Reference proteome</keyword>
<dbReference type="RefSeq" id="WP_265581663.1">
    <property type="nucleotide sequence ID" value="NZ_CP036172.1"/>
</dbReference>
<gene>
    <name evidence="2" type="ORF">RJ40_01865</name>
</gene>
<feature type="transmembrane region" description="Helical" evidence="1">
    <location>
        <begin position="56"/>
        <end position="77"/>
    </location>
</feature>
<dbReference type="GeneID" id="76423064"/>
<keyword evidence="1" id="KW-0472">Membrane</keyword>
<accession>A0A8A3S342</accession>
<feature type="transmembrane region" description="Helical" evidence="1">
    <location>
        <begin position="89"/>
        <end position="108"/>
    </location>
</feature>
<dbReference type="Pfam" id="PF17379">
    <property type="entry name" value="DUF5400"/>
    <property type="match status" value="1"/>
</dbReference>
<reference evidence="2" key="2">
    <citation type="submission" date="2019-02" db="EMBL/GenBank/DDBJ databases">
        <authorList>
            <person name="Chen S.-C."/>
            <person name="Chien H.-H."/>
            <person name="Lai M.-C."/>
        </authorList>
    </citation>
    <scope>NUCLEOTIDE SEQUENCE</scope>
    <source>
        <strain evidence="2">N2F9704</strain>
    </source>
</reference>
<protein>
    <submittedName>
        <fullName evidence="2">Uncharacterized protein</fullName>
    </submittedName>
</protein>
<proteinExistence type="predicted"/>